<reference evidence="1 2" key="1">
    <citation type="submission" date="2014-02" db="EMBL/GenBank/DDBJ databases">
        <authorList>
            <person name="Young C.-C."/>
            <person name="Hameed A."/>
            <person name="Huang H.-C."/>
            <person name="Shahina M."/>
        </authorList>
    </citation>
    <scope>NUCLEOTIDE SEQUENCE [LARGE SCALE GENOMIC DNA]</scope>
    <source>
        <strain evidence="1 2">CC-SAMT-1</strain>
    </source>
</reference>
<keyword evidence="2" id="KW-1185">Reference proteome</keyword>
<sequence>MEANIINQTTQDLAVEFISLDQNLNKTLEISNNNVKRFQEGFDVGNDFIEPYLIEYDSVVVKNSSEQILKVYKPNDSGKNIFKIDAYWISSEPSKNFFKYEYEITSEDLE</sequence>
<dbReference type="EMBL" id="CP007202">
    <property type="protein sequence ID" value="AJR04772.1"/>
    <property type="molecule type" value="Genomic_DNA"/>
</dbReference>
<dbReference type="KEGG" id="sze:AW14_04035"/>
<organism evidence="1 2">
    <name type="scientific">Siansivirga zeaxanthinifaciens CC-SAMT-1</name>
    <dbReference type="NCBI Taxonomy" id="1454006"/>
    <lineage>
        <taxon>Bacteria</taxon>
        <taxon>Pseudomonadati</taxon>
        <taxon>Bacteroidota</taxon>
        <taxon>Flavobacteriia</taxon>
        <taxon>Flavobacteriales</taxon>
        <taxon>Flavobacteriaceae</taxon>
        <taxon>Siansivirga</taxon>
    </lineage>
</organism>
<name>A0A0C5WEZ8_9FLAO</name>
<dbReference type="Proteomes" id="UP000032229">
    <property type="component" value="Chromosome"/>
</dbReference>
<dbReference type="AlphaFoldDB" id="A0A0C5WEZ8"/>
<protein>
    <submittedName>
        <fullName evidence="1">Uncharacterized protein</fullName>
    </submittedName>
</protein>
<gene>
    <name evidence="1" type="ORF">AW14_04035</name>
</gene>
<proteinExistence type="predicted"/>
<evidence type="ECO:0000313" key="2">
    <source>
        <dbReference type="Proteomes" id="UP000032229"/>
    </source>
</evidence>
<dbReference type="STRING" id="1454006.AW14_04035"/>
<evidence type="ECO:0000313" key="1">
    <source>
        <dbReference type="EMBL" id="AJR04772.1"/>
    </source>
</evidence>
<accession>A0A0C5WEZ8</accession>
<dbReference type="HOGENOM" id="CLU_2169379_0_0_10"/>